<dbReference type="Pfam" id="PF03797">
    <property type="entry name" value="Autotransporter"/>
    <property type="match status" value="1"/>
</dbReference>
<proteinExistence type="predicted"/>
<dbReference type="NCBIfam" id="TIGR01414">
    <property type="entry name" value="autotrans_barl"/>
    <property type="match status" value="1"/>
</dbReference>
<dbReference type="InterPro" id="IPR030930">
    <property type="entry name" value="AIDA"/>
</dbReference>
<dbReference type="InterPro" id="IPR005546">
    <property type="entry name" value="Autotransporte_beta"/>
</dbReference>
<name>A0ABN4EYX1_YERRO</name>
<evidence type="ECO:0000313" key="5">
    <source>
        <dbReference type="Proteomes" id="UP000031914"/>
    </source>
</evidence>
<dbReference type="Proteomes" id="UP000031914">
    <property type="component" value="Chromosome"/>
</dbReference>
<keyword evidence="1" id="KW-0175">Coiled coil</keyword>
<sequence length="1350" mass="142023">MKPCKTLNTRILPLSLLISSLVSGGAIAAQNPNLIYTPTGDFKRIAEGGVFISNGGNELEFETIKTVPVDEIEWNAADSDAIQKLRAEKQESEKEAGELLDQNTTIKDAKEAYELANQHYKVRESQVAAAEVVNNAVDKLTQQKNDTPTIKGITEDNSEAKILIDAITAKMSTANQDDLKTAINTVQSAATELQTGLTKFNGQTPMAELGAIDLTDLQNKLKAAITEVTDEYKNIINNNNLDPDDTKAEFEQLTANYESVTDAYSKYVPSAEEFKKQLKTQEETAAAVALIGNLGSLDELKTAEKTKNESYQLELNNNETVKDKLTELAQHIKAVDDKIINATPQIATLDVEEGKLAKKQQVKLGDTQTIKNNAKSVDGIILGTQKVEEDGIAEGSIVHNRGKLELAEGANSFGAQIAGELVNTRGTDTNSIVKEGGMLTLSGVAAELAKSVNAKIEENASAILDAFSEATGMESHGNVTVKKDATVIDSTVNGGTFALEEGSRAENTIVNSGTFTIADGAIADKTTLNNATVLTLSEHQTANNTTVNQGAVFELKDKAKTEGTVVNHGKFNIASDTTADRTDLVSGTIDVVQGSIVTNTYIRKDGTLNLAENAATTGTSIDGGQFNIAKGATATNTTLHNGVMAVADEGIANNTTMKAGKFSLGENASATDTTIENGQFDIAKGATATNTVFNDGVMNVAAEGIANNTTMKAGKFSLGENAKATDTTIENGQFDIAKGATATNTVFNDGVMNVAAEGIANNTTMKAGKFSLGENASATDTTIENGQFDIAKGATATNTVFNDGVMNVAAEGIANNTQVKGGKFNLMSMAQAFKLEVDGGIAHIAGVVSDNLTLKQGEVNLANTAQVTGNISAAAGSNINMAIGANTAQANLTLGTTMVFTDQDVSASNAAEVANRSVMHSATRAATQMAPAQIEFKDVVMDGGTFDFTKLNTKQGQIKMASLQGEGQFNLGTLTNATGAAIKIAGQANGDFVIQINESGKAPVNLNLIQADVNNANFKLTRSTYLGNYQYELVNNGNGSVSLVADKTKLAPSTAGILAVGNTTPVIYNAELSSVQNRLDRLATFSSEDGVWGSYLNNQFSVNGTAANFSQSLNGMTLGGDKTAAMDNGSLTLGGFASYSRSTIKSDFHSSGDVDSKSVGAYAQYQHKNGYFVNGTLKANQFDQKLNVEMFDGEQANSNSKFAGLGMSVKAGKHIQYQELTVTPYVGISNFNGLKNDITMSNGMTAKSDNSRSLMVTAGVNSGYSFNLTNGASIKPYASLSVDQEVISNNKVVINGEQFKNDLSGTRANIGLGVNAQLTKAVSVNTEVKFGKGKNIESPITANIGVGYSF</sequence>
<dbReference type="PRINTS" id="PR01484">
    <property type="entry name" value="PRTACTNFAMLY"/>
</dbReference>
<protein>
    <submittedName>
        <fullName evidence="4">Outer membrane autotransporter barrel domain protein</fullName>
    </submittedName>
</protein>
<accession>A0ABN4EYX1</accession>
<dbReference type="PANTHER" id="PTHR35037:SF7">
    <property type="entry name" value="AUTOTRANSPORTER"/>
    <property type="match status" value="1"/>
</dbReference>
<dbReference type="SUPFAM" id="SSF103515">
    <property type="entry name" value="Autotransporter"/>
    <property type="match status" value="1"/>
</dbReference>
<evidence type="ECO:0000313" key="4">
    <source>
        <dbReference type="EMBL" id="AJJ09795.1"/>
    </source>
</evidence>
<reference evidence="4 5" key="1">
    <citation type="journal article" date="2015" name="Genome Announc.">
        <title>Thirty-Two Complete Genome Assemblies of Nine Yersinia Species, Including Y. pestis, Y. pseudotuberculosis, and Y. enterocolitica.</title>
        <authorList>
            <person name="Johnson S.L."/>
            <person name="Daligault H.E."/>
            <person name="Davenport K.W."/>
            <person name="Jaissle J."/>
            <person name="Frey K.G."/>
            <person name="Ladner J.T."/>
            <person name="Broomall S.M."/>
            <person name="Bishop-Lilly K.A."/>
            <person name="Bruce D.C."/>
            <person name="Coyne S.R."/>
            <person name="Gibbons H.S."/>
            <person name="Lo C.C."/>
            <person name="Munk A.C."/>
            <person name="Rosenzweig C.N."/>
            <person name="Koroleva G.I."/>
            <person name="Palacios G.F."/>
            <person name="Redden C.L."/>
            <person name="Xu Y."/>
            <person name="Minogue T.D."/>
            <person name="Chain P.S."/>
        </authorList>
    </citation>
    <scope>NUCLEOTIDE SEQUENCE [LARGE SCALE GENOMIC DNA]</scope>
    <source>
        <strain evidence="4 5">YRA</strain>
    </source>
</reference>
<evidence type="ECO:0000259" key="3">
    <source>
        <dbReference type="PROSITE" id="PS51208"/>
    </source>
</evidence>
<gene>
    <name evidence="4" type="ORF">CH64_1471</name>
</gene>
<dbReference type="SUPFAM" id="SSF51126">
    <property type="entry name" value="Pectin lyase-like"/>
    <property type="match status" value="1"/>
</dbReference>
<evidence type="ECO:0000256" key="2">
    <source>
        <dbReference type="SAM" id="SignalP"/>
    </source>
</evidence>
<organism evidence="4 5">
    <name type="scientific">Yersinia rohdei</name>
    <dbReference type="NCBI Taxonomy" id="29485"/>
    <lineage>
        <taxon>Bacteria</taxon>
        <taxon>Pseudomonadati</taxon>
        <taxon>Pseudomonadota</taxon>
        <taxon>Gammaproteobacteria</taxon>
        <taxon>Enterobacterales</taxon>
        <taxon>Yersiniaceae</taxon>
        <taxon>Yersinia</taxon>
    </lineage>
</organism>
<feature type="domain" description="Autotransporter" evidence="3">
    <location>
        <begin position="1084"/>
        <end position="1350"/>
    </location>
</feature>
<dbReference type="Gene3D" id="2.160.20.20">
    <property type="match status" value="2"/>
</dbReference>
<dbReference type="InterPro" id="IPR011050">
    <property type="entry name" value="Pectin_lyase_fold/virulence"/>
</dbReference>
<dbReference type="PANTHER" id="PTHR35037">
    <property type="entry name" value="C-TERMINAL REGION OF AIDA-LIKE PROTEIN"/>
    <property type="match status" value="1"/>
</dbReference>
<dbReference type="InterPro" id="IPR006315">
    <property type="entry name" value="OM_autotransptr_brl_dom"/>
</dbReference>
<dbReference type="PROSITE" id="PS51208">
    <property type="entry name" value="AUTOTRANSPORTER"/>
    <property type="match status" value="1"/>
</dbReference>
<dbReference type="Gene3D" id="2.40.128.130">
    <property type="entry name" value="Autotransporter beta-domain"/>
    <property type="match status" value="1"/>
</dbReference>
<feature type="signal peptide" evidence="2">
    <location>
        <begin position="1"/>
        <end position="28"/>
    </location>
</feature>
<feature type="chain" id="PRO_5047355980" evidence="2">
    <location>
        <begin position="29"/>
        <end position="1350"/>
    </location>
</feature>
<feature type="coiled-coil region" evidence="1">
    <location>
        <begin position="75"/>
        <end position="102"/>
    </location>
</feature>
<dbReference type="EMBL" id="CP009787">
    <property type="protein sequence ID" value="AJJ09795.1"/>
    <property type="molecule type" value="Genomic_DNA"/>
</dbReference>
<evidence type="ECO:0000256" key="1">
    <source>
        <dbReference type="SAM" id="Coils"/>
    </source>
</evidence>
<dbReference type="SMART" id="SM00869">
    <property type="entry name" value="Autotransporter"/>
    <property type="match status" value="1"/>
</dbReference>
<keyword evidence="2" id="KW-0732">Signal</keyword>
<dbReference type="Pfam" id="PF16168">
    <property type="entry name" value="AIDA"/>
    <property type="match status" value="1"/>
</dbReference>
<dbReference type="InterPro" id="IPR051551">
    <property type="entry name" value="Autotransporter_adhesion"/>
</dbReference>
<dbReference type="InterPro" id="IPR003991">
    <property type="entry name" value="Pertactin_virulence_factor"/>
</dbReference>
<dbReference type="InterPro" id="IPR036709">
    <property type="entry name" value="Autotransporte_beta_dom_sf"/>
</dbReference>
<dbReference type="GeneID" id="45566793"/>
<dbReference type="InterPro" id="IPR012332">
    <property type="entry name" value="Autotransporter_pectin_lyase_C"/>
</dbReference>
<keyword evidence="5" id="KW-1185">Reference proteome</keyword>
<dbReference type="RefSeq" id="WP_052489878.1">
    <property type="nucleotide sequence ID" value="NZ_CP009787.1"/>
</dbReference>